<dbReference type="InterPro" id="IPR033347">
    <property type="entry name" value="Di19"/>
</dbReference>
<dbReference type="InterPro" id="IPR027935">
    <property type="entry name" value="Di19_C"/>
</dbReference>
<evidence type="ECO:0000313" key="5">
    <source>
        <dbReference type="Proteomes" id="UP001222027"/>
    </source>
</evidence>
<sequence length="223" mass="24911">MEADSWSRLTSDSKRRQPTFQSLVDECLGFDEFDGASEDDDSRAEFACPFCSEEFDIIGLCCHIDDEHPDESKDGVCPVCAARVEMDMVDHIATQHGSFFKMPWRNRFHKDSSDFQSISSLLRKDLCDSNLQAFLGGSSYTDSPSDSAPDPLLSSFIVNYPMADPLEDARLELPEKTSMVDKISVEKVVESVEPSLSHKDQGRARSSEFVRELLLSTIFVGSS</sequence>
<dbReference type="Pfam" id="PF05605">
    <property type="entry name" value="zf-Di19"/>
    <property type="match status" value="1"/>
</dbReference>
<comment type="similarity">
    <text evidence="1">Belongs to the Di19 family.</text>
</comment>
<dbReference type="PANTHER" id="PTHR31875">
    <property type="entry name" value="PROTEIN DEHYDRATION-INDUCED 19"/>
    <property type="match status" value="1"/>
</dbReference>
<reference evidence="4 5" key="1">
    <citation type="submission" date="2022-12" db="EMBL/GenBank/DDBJ databases">
        <title>Chromosome-scale assembly of the Ensete ventricosum genome.</title>
        <authorList>
            <person name="Dussert Y."/>
            <person name="Stocks J."/>
            <person name="Wendawek A."/>
            <person name="Woldeyes F."/>
            <person name="Nichols R.A."/>
            <person name="Borrell J.S."/>
        </authorList>
    </citation>
    <scope>NUCLEOTIDE SEQUENCE [LARGE SCALE GENOMIC DNA]</scope>
    <source>
        <strain evidence="5">cv. Maze</strain>
        <tissue evidence="4">Seeds</tissue>
    </source>
</reference>
<evidence type="ECO:0000259" key="3">
    <source>
        <dbReference type="Pfam" id="PF14571"/>
    </source>
</evidence>
<feature type="domain" description="Di19 zinc-binding" evidence="2">
    <location>
        <begin position="45"/>
        <end position="97"/>
    </location>
</feature>
<gene>
    <name evidence="4" type="ORF">OPV22_028703</name>
</gene>
<accession>A0AAV8Q134</accession>
<dbReference type="PANTHER" id="PTHR31875:SF26">
    <property type="entry name" value="PROTEIN DEHYDRATION-INDUCED 19-RELATED"/>
    <property type="match status" value="1"/>
</dbReference>
<comment type="caution">
    <text evidence="4">The sequence shown here is derived from an EMBL/GenBank/DDBJ whole genome shotgun (WGS) entry which is preliminary data.</text>
</comment>
<evidence type="ECO:0000256" key="1">
    <source>
        <dbReference type="ARBA" id="ARBA00007109"/>
    </source>
</evidence>
<keyword evidence="5" id="KW-1185">Reference proteome</keyword>
<name>A0AAV8Q134_ENSVE</name>
<evidence type="ECO:0000259" key="2">
    <source>
        <dbReference type="Pfam" id="PF05605"/>
    </source>
</evidence>
<dbReference type="Proteomes" id="UP001222027">
    <property type="component" value="Unassembled WGS sequence"/>
</dbReference>
<dbReference type="InterPro" id="IPR008598">
    <property type="entry name" value="Di19_Zn-bd"/>
</dbReference>
<organism evidence="4 5">
    <name type="scientific">Ensete ventricosum</name>
    <name type="common">Abyssinian banana</name>
    <name type="synonym">Musa ensete</name>
    <dbReference type="NCBI Taxonomy" id="4639"/>
    <lineage>
        <taxon>Eukaryota</taxon>
        <taxon>Viridiplantae</taxon>
        <taxon>Streptophyta</taxon>
        <taxon>Embryophyta</taxon>
        <taxon>Tracheophyta</taxon>
        <taxon>Spermatophyta</taxon>
        <taxon>Magnoliopsida</taxon>
        <taxon>Liliopsida</taxon>
        <taxon>Zingiberales</taxon>
        <taxon>Musaceae</taxon>
        <taxon>Ensete</taxon>
    </lineage>
</organism>
<dbReference type="AlphaFoldDB" id="A0AAV8Q134"/>
<evidence type="ECO:0008006" key="6">
    <source>
        <dbReference type="Google" id="ProtNLM"/>
    </source>
</evidence>
<protein>
    <recommendedName>
        <fullName evidence="6">Drought induced 19 protein type zinc-binding domain-containing protein</fullName>
    </recommendedName>
</protein>
<feature type="domain" description="Di19 C-terminal" evidence="3">
    <location>
        <begin position="120"/>
        <end position="218"/>
    </location>
</feature>
<evidence type="ECO:0000313" key="4">
    <source>
        <dbReference type="EMBL" id="KAJ8466151.1"/>
    </source>
</evidence>
<dbReference type="EMBL" id="JAQQAF010000008">
    <property type="protein sequence ID" value="KAJ8466151.1"/>
    <property type="molecule type" value="Genomic_DNA"/>
</dbReference>
<dbReference type="Pfam" id="PF14571">
    <property type="entry name" value="Di19_C"/>
    <property type="match status" value="1"/>
</dbReference>
<proteinExistence type="inferred from homology"/>